<evidence type="ECO:0000313" key="2">
    <source>
        <dbReference type="Proteomes" id="UP000014139"/>
    </source>
</evidence>
<dbReference type="RefSeq" id="WP_003080230.1">
    <property type="nucleotide sequence ID" value="NZ_AOUO01000195.1"/>
</dbReference>
<name>R1G8M0_9PSEU</name>
<dbReference type="Gene3D" id="3.40.190.10">
    <property type="entry name" value="Periplasmic binding protein-like II"/>
    <property type="match status" value="2"/>
</dbReference>
<dbReference type="AlphaFoldDB" id="R1G8M0"/>
<reference evidence="1 2" key="1">
    <citation type="submission" date="2013-02" db="EMBL/GenBank/DDBJ databases">
        <title>Draft genome sequence of Amycolatopsis vancoresmycina strain DSM 44592T.</title>
        <authorList>
            <person name="Kumar S."/>
            <person name="Kaur N."/>
            <person name="Kaur C."/>
            <person name="Raghava G.P.S."/>
            <person name="Mayilraj S."/>
        </authorList>
    </citation>
    <scope>NUCLEOTIDE SEQUENCE [LARGE SCALE GENOMIC DNA]</scope>
    <source>
        <strain evidence="1 2">DSM 44592</strain>
    </source>
</reference>
<evidence type="ECO:0000313" key="1">
    <source>
        <dbReference type="EMBL" id="EOD67762.1"/>
    </source>
</evidence>
<sequence>MAAAKTAAARDQQVGVVQLDGHYPDVTTISAGYRFWTVEYLYTKGVPGGESVLKRFLDYLASSTARAELQDAGYTPCVTKDGLLDPLCTRADS</sequence>
<dbReference type="SUPFAM" id="SSF53850">
    <property type="entry name" value="Periplasmic binding protein-like II"/>
    <property type="match status" value="1"/>
</dbReference>
<protein>
    <submittedName>
        <fullName evidence="1">Phosphate binding protein</fullName>
    </submittedName>
</protein>
<dbReference type="PATRIC" id="fig|1292037.4.peg.2811"/>
<organism evidence="1 2">
    <name type="scientific">Amycolatopsis vancoresmycina DSM 44592</name>
    <dbReference type="NCBI Taxonomy" id="1292037"/>
    <lineage>
        <taxon>Bacteria</taxon>
        <taxon>Bacillati</taxon>
        <taxon>Actinomycetota</taxon>
        <taxon>Actinomycetes</taxon>
        <taxon>Pseudonocardiales</taxon>
        <taxon>Pseudonocardiaceae</taxon>
        <taxon>Amycolatopsis</taxon>
    </lineage>
</organism>
<accession>R1G8M0</accession>
<keyword evidence="2" id="KW-1185">Reference proteome</keyword>
<proteinExistence type="predicted"/>
<comment type="caution">
    <text evidence="1">The sequence shown here is derived from an EMBL/GenBank/DDBJ whole genome shotgun (WGS) entry which is preliminary data.</text>
</comment>
<gene>
    <name evidence="1" type="ORF">H480_14732</name>
</gene>
<dbReference type="eggNOG" id="COG0226">
    <property type="taxonomic scope" value="Bacteria"/>
</dbReference>
<dbReference type="EMBL" id="AOUO01000195">
    <property type="protein sequence ID" value="EOD67762.1"/>
    <property type="molecule type" value="Genomic_DNA"/>
</dbReference>
<dbReference type="Proteomes" id="UP000014139">
    <property type="component" value="Unassembled WGS sequence"/>
</dbReference>